<evidence type="ECO:0000313" key="2">
    <source>
        <dbReference type="EMBL" id="WDR03650.1"/>
    </source>
</evidence>
<feature type="region of interest" description="Disordered" evidence="1">
    <location>
        <begin position="1"/>
        <end position="22"/>
    </location>
</feature>
<sequence length="130" mass="14055">MTTKAETTHPTAKATSTKVRKVTAKTNPVDRVAAPVVPADEAFGNVLIAQRDTAVCDEQALRSQLTARDGKYERDDARLKAEYFAESTALHEQIARQVKIIEATDAALKALGGGVADELQTETTKLRMVS</sequence>
<gene>
    <name evidence="2" type="ORF">PSQ19_06150</name>
</gene>
<dbReference type="EMBL" id="CP118246">
    <property type="protein sequence ID" value="WDR03650.1"/>
    <property type="molecule type" value="Genomic_DNA"/>
</dbReference>
<name>A0ABY7YQP6_9HYPH</name>
<feature type="compositionally biased region" description="Polar residues" evidence="1">
    <location>
        <begin position="1"/>
        <end position="17"/>
    </location>
</feature>
<reference evidence="2 3" key="1">
    <citation type="submission" date="2023-02" db="EMBL/GenBank/DDBJ databases">
        <title>Devosia algicola sp. nov., isolated from the phycosphere of marine algae.</title>
        <authorList>
            <person name="Kim J.M."/>
            <person name="Lee J.K."/>
            <person name="Choi B.J."/>
            <person name="Bayburt H."/>
            <person name="Jeon C.O."/>
        </authorList>
    </citation>
    <scope>NUCLEOTIDE SEQUENCE [LARGE SCALE GENOMIC DNA]</scope>
    <source>
        <strain evidence="2 3">G20-9</strain>
    </source>
</reference>
<organism evidence="2 3">
    <name type="scientific">Devosia algicola</name>
    <dbReference type="NCBI Taxonomy" id="3026418"/>
    <lineage>
        <taxon>Bacteria</taxon>
        <taxon>Pseudomonadati</taxon>
        <taxon>Pseudomonadota</taxon>
        <taxon>Alphaproteobacteria</taxon>
        <taxon>Hyphomicrobiales</taxon>
        <taxon>Devosiaceae</taxon>
        <taxon>Devosia</taxon>
    </lineage>
</organism>
<evidence type="ECO:0000313" key="3">
    <source>
        <dbReference type="Proteomes" id="UP001220530"/>
    </source>
</evidence>
<dbReference type="Proteomes" id="UP001220530">
    <property type="component" value="Chromosome"/>
</dbReference>
<proteinExistence type="predicted"/>
<keyword evidence="3" id="KW-1185">Reference proteome</keyword>
<accession>A0ABY7YQP6</accession>
<evidence type="ECO:0000256" key="1">
    <source>
        <dbReference type="SAM" id="MobiDB-lite"/>
    </source>
</evidence>
<dbReference type="RefSeq" id="WP_282220040.1">
    <property type="nucleotide sequence ID" value="NZ_CP118246.1"/>
</dbReference>
<protein>
    <submittedName>
        <fullName evidence="2">Uncharacterized protein</fullName>
    </submittedName>
</protein>